<gene>
    <name evidence="2" type="ORF">R3P38DRAFT_2580267</name>
</gene>
<evidence type="ECO:0000256" key="1">
    <source>
        <dbReference type="SAM" id="MobiDB-lite"/>
    </source>
</evidence>
<proteinExistence type="predicted"/>
<dbReference type="EMBL" id="JAWWNJ010000161">
    <property type="protein sequence ID" value="KAK6978160.1"/>
    <property type="molecule type" value="Genomic_DNA"/>
</dbReference>
<dbReference type="AlphaFoldDB" id="A0AAV9ZER4"/>
<feature type="region of interest" description="Disordered" evidence="1">
    <location>
        <begin position="648"/>
        <end position="691"/>
    </location>
</feature>
<dbReference type="Proteomes" id="UP001362999">
    <property type="component" value="Unassembled WGS sequence"/>
</dbReference>
<comment type="caution">
    <text evidence="2">The sequence shown here is derived from an EMBL/GenBank/DDBJ whole genome shotgun (WGS) entry which is preliminary data.</text>
</comment>
<accession>A0AAV9ZER4</accession>
<feature type="region of interest" description="Disordered" evidence="1">
    <location>
        <begin position="1"/>
        <end position="20"/>
    </location>
</feature>
<reference evidence="2 3" key="1">
    <citation type="journal article" date="2024" name="J Genomics">
        <title>Draft genome sequencing and assembly of Favolaschia claudopus CIRM-BRFM 2984 isolated from oak limbs.</title>
        <authorList>
            <person name="Navarro D."/>
            <person name="Drula E."/>
            <person name="Chaduli D."/>
            <person name="Cazenave R."/>
            <person name="Ahrendt S."/>
            <person name="Wang J."/>
            <person name="Lipzen A."/>
            <person name="Daum C."/>
            <person name="Barry K."/>
            <person name="Grigoriev I.V."/>
            <person name="Favel A."/>
            <person name="Rosso M.N."/>
            <person name="Martin F."/>
        </authorList>
    </citation>
    <scope>NUCLEOTIDE SEQUENCE [LARGE SCALE GENOMIC DNA]</scope>
    <source>
        <strain evidence="2 3">CIRM-BRFM 2984</strain>
    </source>
</reference>
<feature type="compositionally biased region" description="Basic and acidic residues" evidence="1">
    <location>
        <begin position="677"/>
        <end position="691"/>
    </location>
</feature>
<feature type="compositionally biased region" description="Polar residues" evidence="1">
    <location>
        <begin position="660"/>
        <end position="669"/>
    </location>
</feature>
<evidence type="ECO:0000313" key="2">
    <source>
        <dbReference type="EMBL" id="KAK6978160.1"/>
    </source>
</evidence>
<name>A0AAV9ZER4_9AGAR</name>
<feature type="compositionally biased region" description="Basic residues" evidence="1">
    <location>
        <begin position="1"/>
        <end position="12"/>
    </location>
</feature>
<sequence>MTRKGAAQRKRLRDGLEPVKPGKPGWVHGSKLVFFKAHVEDYLAAAELKKTGPFYKKIAYLYLKKYGYNTPWEGDLDEGQEVADDVDEDEDTDSLPKEEADARAEYFQKLQSRIGVWYNTKHGGSVEKATQRTPFQSVFNKPQLAPPIPSKPRIEHYYSHRFYEERVKDRVTARWEAVSRLPNPPKLITIRNAVTKECWEGESEEFKAEVRAALEREHEAAKEAHARAVSADAPSNAEEYNMYVALNNAAYYLQPFADAARERFGMNVSILLCGPIADRGGRIEMRSIHSGTTRGLVPRVWSDYDRAGFDAAQRSFVNFTHECFSEEECRARSLGNISVPRENDEGEQSEPPARGITPEGAPAKSTSGGAPGRTRATTSNEGEPGSGGATLEERDESRGGATPGSRGSDESGGGATPESRELEQSGEGSGRRTAPTPSPHEPSWWDIQETGSWAPELVSAFKGFARGKTWGGQKWEECVKMLVEFERLNGFQDKGGLKAPCTEERPSEVADFMQRRRVWAAPFAIKTDVGGKEVEGSFASRWWQWWGTGQPPARLRAEGWLKAREVMEEDWEEMAQRFGRNGLLLYVGGLLWWGEAAAGKEERERSVLLAEWGVAVDEVCDVLGEVVRIVGARYVREDACVTRIDPFNSRRASNEPEGESSGTGVQKTRANGKRKTRDASFESEKENKRPK</sequence>
<organism evidence="2 3">
    <name type="scientific">Favolaschia claudopus</name>
    <dbReference type="NCBI Taxonomy" id="2862362"/>
    <lineage>
        <taxon>Eukaryota</taxon>
        <taxon>Fungi</taxon>
        <taxon>Dikarya</taxon>
        <taxon>Basidiomycota</taxon>
        <taxon>Agaricomycotina</taxon>
        <taxon>Agaricomycetes</taxon>
        <taxon>Agaricomycetidae</taxon>
        <taxon>Agaricales</taxon>
        <taxon>Marasmiineae</taxon>
        <taxon>Mycenaceae</taxon>
        <taxon>Favolaschia</taxon>
    </lineage>
</organism>
<keyword evidence="3" id="KW-1185">Reference proteome</keyword>
<protein>
    <submittedName>
        <fullName evidence="2">Uncharacterized protein</fullName>
    </submittedName>
</protein>
<feature type="region of interest" description="Disordered" evidence="1">
    <location>
        <begin position="335"/>
        <end position="446"/>
    </location>
</feature>
<evidence type="ECO:0000313" key="3">
    <source>
        <dbReference type="Proteomes" id="UP001362999"/>
    </source>
</evidence>